<keyword evidence="1" id="KW-0547">Nucleotide-binding</keyword>
<dbReference type="PANTHER" id="PTHR13504">
    <property type="entry name" value="FIDO DOMAIN-CONTAINING PROTEIN DDB_G0283145"/>
    <property type="match status" value="1"/>
</dbReference>
<organism evidence="2 3">
    <name type="scientific">Domibacillus aminovorans</name>
    <dbReference type="NCBI Taxonomy" id="29332"/>
    <lineage>
        <taxon>Bacteria</taxon>
        <taxon>Bacillati</taxon>
        <taxon>Bacillota</taxon>
        <taxon>Bacilli</taxon>
        <taxon>Bacillales</taxon>
        <taxon>Bacillaceae</taxon>
        <taxon>Domibacillus</taxon>
    </lineage>
</organism>
<dbReference type="InterPro" id="IPR040198">
    <property type="entry name" value="Fido_containing"/>
</dbReference>
<accession>A0A177L1N4</accession>
<reference evidence="2 3" key="1">
    <citation type="submission" date="2016-01" db="EMBL/GenBank/DDBJ databases">
        <title>Investigation of taxonomic status of Bacillus aminovorans.</title>
        <authorList>
            <person name="Verma A."/>
            <person name="Pal Y."/>
            <person name="Krishnamurthi S."/>
        </authorList>
    </citation>
    <scope>NUCLEOTIDE SEQUENCE [LARGE SCALE GENOMIC DNA]</scope>
    <source>
        <strain evidence="2 3">DSM 1314</strain>
    </source>
</reference>
<keyword evidence="1" id="KW-0067">ATP-binding</keyword>
<feature type="binding site" evidence="1">
    <location>
        <begin position="147"/>
        <end position="148"/>
    </location>
    <ligand>
        <name>ATP</name>
        <dbReference type="ChEBI" id="CHEBI:30616"/>
    </ligand>
</feature>
<feature type="binding site" evidence="1">
    <location>
        <begin position="115"/>
        <end position="122"/>
    </location>
    <ligand>
        <name>ATP</name>
        <dbReference type="ChEBI" id="CHEBI:30616"/>
    </ligand>
</feature>
<gene>
    <name evidence="2" type="ORF">AWH49_18420</name>
</gene>
<dbReference type="Proteomes" id="UP000076935">
    <property type="component" value="Unassembled WGS sequence"/>
</dbReference>
<comment type="caution">
    <text evidence="2">The sequence shown here is derived from an EMBL/GenBank/DDBJ whole genome shotgun (WGS) entry which is preliminary data.</text>
</comment>
<dbReference type="PANTHER" id="PTHR13504:SF38">
    <property type="entry name" value="FIDO DOMAIN-CONTAINING PROTEIN"/>
    <property type="match status" value="1"/>
</dbReference>
<dbReference type="RefSeq" id="WP_063966478.1">
    <property type="nucleotide sequence ID" value="NZ_JBCNAN010000074.1"/>
</dbReference>
<keyword evidence="3" id="KW-1185">Reference proteome</keyword>
<dbReference type="InterPro" id="IPR036597">
    <property type="entry name" value="Fido-like_dom_sf"/>
</dbReference>
<dbReference type="SUPFAM" id="SSF140931">
    <property type="entry name" value="Fic-like"/>
    <property type="match status" value="1"/>
</dbReference>
<evidence type="ECO:0000313" key="3">
    <source>
        <dbReference type="Proteomes" id="UP000076935"/>
    </source>
</evidence>
<protein>
    <submittedName>
        <fullName evidence="2">Uncharacterized protein</fullName>
    </submittedName>
</protein>
<sequence>MILEELTKLKDDINALRPISPNLMKTIAQKFREEWAYHTNAIEGNTLTLREYLEVMNHSEAVYFLQDAIRYRDLSEGLIKEFHAILFEGVKAWAGSQFIQPGVYKKQDNHVLTPDGEVITCRLCMNFILMKAGYPPAIIRQEERSDYYSALGKADQGHDESFIKLVQQEIERSLVTTRDILFNSQKQNIRIFDTFYCYYYGIEQYLNIFCMKLQNKEKKKCTI</sequence>
<dbReference type="EMBL" id="LQWY01000059">
    <property type="protein sequence ID" value="OAH59528.1"/>
    <property type="molecule type" value="Genomic_DNA"/>
</dbReference>
<evidence type="ECO:0000313" key="2">
    <source>
        <dbReference type="EMBL" id="OAH59528.1"/>
    </source>
</evidence>
<dbReference type="GO" id="GO:0005524">
    <property type="term" value="F:ATP binding"/>
    <property type="evidence" value="ECO:0007669"/>
    <property type="project" value="UniProtKB-KW"/>
</dbReference>
<dbReference type="Gene3D" id="1.10.3290.10">
    <property type="entry name" value="Fido-like domain"/>
    <property type="match status" value="2"/>
</dbReference>
<name>A0A177L1N4_9BACI</name>
<proteinExistence type="predicted"/>
<evidence type="ECO:0000256" key="1">
    <source>
        <dbReference type="PIRSR" id="PIRSR640198-2"/>
    </source>
</evidence>
<dbReference type="AlphaFoldDB" id="A0A177L1N4"/>